<evidence type="ECO:0000313" key="4">
    <source>
        <dbReference type="Proteomes" id="UP001158986"/>
    </source>
</evidence>
<feature type="compositionally biased region" description="Polar residues" evidence="2">
    <location>
        <begin position="12"/>
        <end position="21"/>
    </location>
</feature>
<gene>
    <name evidence="3" type="ORF">PBS001_LOCUS322</name>
</gene>
<evidence type="ECO:0000313" key="3">
    <source>
        <dbReference type="EMBL" id="CAH0513514.1"/>
    </source>
</evidence>
<evidence type="ECO:0008006" key="5">
    <source>
        <dbReference type="Google" id="ProtNLM"/>
    </source>
</evidence>
<reference evidence="3 4" key="1">
    <citation type="submission" date="2021-11" db="EMBL/GenBank/DDBJ databases">
        <authorList>
            <person name="Islam A."/>
            <person name="Islam S."/>
            <person name="Flora M.S."/>
            <person name="Rahman M."/>
            <person name="Ziaur R.M."/>
            <person name="Epstein J.H."/>
            <person name="Hassan M."/>
            <person name="Klassen M."/>
            <person name="Woodard K."/>
            <person name="Webb A."/>
            <person name="Webby R.J."/>
            <person name="El Zowalaty M.E."/>
        </authorList>
    </citation>
    <scope>NUCLEOTIDE SEQUENCE [LARGE SCALE GENOMIC DNA]</scope>
    <source>
        <strain evidence="3">Pbs1</strain>
    </source>
</reference>
<feature type="coiled-coil region" evidence="1">
    <location>
        <begin position="99"/>
        <end position="145"/>
    </location>
</feature>
<dbReference type="Proteomes" id="UP001158986">
    <property type="component" value="Unassembled WGS sequence"/>
</dbReference>
<evidence type="ECO:0000256" key="1">
    <source>
        <dbReference type="SAM" id="Coils"/>
    </source>
</evidence>
<keyword evidence="1" id="KW-0175">Coiled coil</keyword>
<feature type="compositionally biased region" description="Basic and acidic residues" evidence="2">
    <location>
        <begin position="1"/>
        <end position="11"/>
    </location>
</feature>
<evidence type="ECO:0000256" key="2">
    <source>
        <dbReference type="SAM" id="MobiDB-lite"/>
    </source>
</evidence>
<feature type="region of interest" description="Disordered" evidence="2">
    <location>
        <begin position="1"/>
        <end position="23"/>
    </location>
</feature>
<comment type="caution">
    <text evidence="3">The sequence shown here is derived from an EMBL/GenBank/DDBJ whole genome shotgun (WGS) entry which is preliminary data.</text>
</comment>
<proteinExistence type="predicted"/>
<protein>
    <recommendedName>
        <fullName evidence="5">Mediator of RNA polymerase II transcription subunit 28</fullName>
    </recommendedName>
</protein>
<keyword evidence="4" id="KW-1185">Reference proteome</keyword>
<sequence>MKVEARQENNRVDVTTSSTSPGEKALADMNGAFASCLSLVCPPIQYPPHCRFNPVRDAADTVEIETRLEEFFLHAKQLEQLFLNDNVESLSSVSMKVSRDNVKVERERLEKAVDRQEQSELELEILNLEAELAEKNDLIEKYTEIVRGWEGKFKRLDHRMSPDRE</sequence>
<name>A0ABN8CLH2_9STRA</name>
<accession>A0ABN8CLH2</accession>
<dbReference type="EMBL" id="CAKLCB010000014">
    <property type="protein sequence ID" value="CAH0513514.1"/>
    <property type="molecule type" value="Genomic_DNA"/>
</dbReference>
<organism evidence="3 4">
    <name type="scientific">Peronospora belbahrii</name>
    <dbReference type="NCBI Taxonomy" id="622444"/>
    <lineage>
        <taxon>Eukaryota</taxon>
        <taxon>Sar</taxon>
        <taxon>Stramenopiles</taxon>
        <taxon>Oomycota</taxon>
        <taxon>Peronosporomycetes</taxon>
        <taxon>Peronosporales</taxon>
        <taxon>Peronosporaceae</taxon>
        <taxon>Peronospora</taxon>
    </lineage>
</organism>